<comment type="similarity">
    <text evidence="2">Belongs to the drug/metabolite transporter (DMT) superfamily. 10 TMS drug/metabolite exporter (DME) (TC 2.A.7.3) family.</text>
</comment>
<keyword evidence="9" id="KW-1185">Reference proteome</keyword>
<feature type="transmembrane region" description="Helical" evidence="6">
    <location>
        <begin position="126"/>
        <end position="144"/>
    </location>
</feature>
<keyword evidence="4 6" id="KW-1133">Transmembrane helix</keyword>
<protein>
    <submittedName>
        <fullName evidence="8">EamA family transporter</fullName>
    </submittedName>
</protein>
<dbReference type="PANTHER" id="PTHR22911:SF6">
    <property type="entry name" value="SOLUTE CARRIER FAMILY 35 MEMBER G1"/>
    <property type="match status" value="1"/>
</dbReference>
<feature type="transmembrane region" description="Helical" evidence="6">
    <location>
        <begin position="183"/>
        <end position="203"/>
    </location>
</feature>
<reference evidence="8 9" key="1">
    <citation type="submission" date="2019-11" db="EMBL/GenBank/DDBJ databases">
        <title>Pseudooceanicola pacifica sp. nov., isolated from deep-sea sediment of the Pacific Ocean.</title>
        <authorList>
            <person name="Lyu L."/>
        </authorList>
    </citation>
    <scope>NUCLEOTIDE SEQUENCE [LARGE SCALE GENOMIC DNA]</scope>
    <source>
        <strain evidence="8 9">216_PA32_1</strain>
    </source>
</reference>
<evidence type="ECO:0000256" key="4">
    <source>
        <dbReference type="ARBA" id="ARBA00022989"/>
    </source>
</evidence>
<feature type="transmembrane region" description="Helical" evidence="6">
    <location>
        <begin position="215"/>
        <end position="234"/>
    </location>
</feature>
<keyword evidence="5 6" id="KW-0472">Membrane</keyword>
<dbReference type="PANTHER" id="PTHR22911">
    <property type="entry name" value="ACYL-MALONYL CONDENSING ENZYME-RELATED"/>
    <property type="match status" value="1"/>
</dbReference>
<keyword evidence="3 6" id="KW-0812">Transmembrane</keyword>
<sequence>MSGTSRADVLSAVVWMSGAVGSFIAMAVAARAVSFELDTFEIMTYRSAVGVLIVVVVLTLRGRWHVVRVRKMPLHFARNLAHFTGQNLWLLAVMTIPLAQVFALEFSAPIWVVVLSPLMLGERMTVMRWLAALLGFAGVLMVARPGAQEISPGLLAAAAAAICFALNYVITKRLTRTEATGSILFWLTTLQLGMGLICAGFDGDIALPSPASLPWLMLIGCAGLLAHYCLTTALTFAPATVVMPIDFARLPLIAVVGALFYAEPLDIWVLAGALVIFGGNYLNIWSETRA</sequence>
<dbReference type="GO" id="GO:0016020">
    <property type="term" value="C:membrane"/>
    <property type="evidence" value="ECO:0007669"/>
    <property type="project" value="UniProtKB-SubCell"/>
</dbReference>
<evidence type="ECO:0000256" key="6">
    <source>
        <dbReference type="SAM" id="Phobius"/>
    </source>
</evidence>
<feature type="transmembrane region" description="Helical" evidence="6">
    <location>
        <begin position="88"/>
        <end position="114"/>
    </location>
</feature>
<dbReference type="AlphaFoldDB" id="A0A844WC23"/>
<dbReference type="InterPro" id="IPR037185">
    <property type="entry name" value="EmrE-like"/>
</dbReference>
<evidence type="ECO:0000256" key="5">
    <source>
        <dbReference type="ARBA" id="ARBA00023136"/>
    </source>
</evidence>
<evidence type="ECO:0000313" key="8">
    <source>
        <dbReference type="EMBL" id="MWB78833.1"/>
    </source>
</evidence>
<feature type="transmembrane region" description="Helical" evidence="6">
    <location>
        <begin position="241"/>
        <end position="261"/>
    </location>
</feature>
<dbReference type="InterPro" id="IPR000620">
    <property type="entry name" value="EamA_dom"/>
</dbReference>
<evidence type="ECO:0000256" key="2">
    <source>
        <dbReference type="ARBA" id="ARBA00009853"/>
    </source>
</evidence>
<proteinExistence type="inferred from homology"/>
<dbReference type="EMBL" id="WNXQ01000007">
    <property type="protein sequence ID" value="MWB78833.1"/>
    <property type="molecule type" value="Genomic_DNA"/>
</dbReference>
<dbReference type="RefSeq" id="WP_160383053.1">
    <property type="nucleotide sequence ID" value="NZ_WNXQ01000007.1"/>
</dbReference>
<feature type="domain" description="EamA" evidence="7">
    <location>
        <begin position="152"/>
        <end position="283"/>
    </location>
</feature>
<evidence type="ECO:0000256" key="1">
    <source>
        <dbReference type="ARBA" id="ARBA00004141"/>
    </source>
</evidence>
<gene>
    <name evidence="8" type="ORF">GLS40_12405</name>
</gene>
<evidence type="ECO:0000259" key="7">
    <source>
        <dbReference type="Pfam" id="PF00892"/>
    </source>
</evidence>
<evidence type="ECO:0000256" key="3">
    <source>
        <dbReference type="ARBA" id="ARBA00022692"/>
    </source>
</evidence>
<feature type="transmembrane region" description="Helical" evidence="6">
    <location>
        <begin position="150"/>
        <end position="171"/>
    </location>
</feature>
<comment type="subcellular location">
    <subcellularLocation>
        <location evidence="1">Membrane</location>
        <topology evidence="1">Multi-pass membrane protein</topology>
    </subcellularLocation>
</comment>
<organism evidence="8 9">
    <name type="scientific">Pseudooceanicola pacificus</name>
    <dbReference type="NCBI Taxonomy" id="2676438"/>
    <lineage>
        <taxon>Bacteria</taxon>
        <taxon>Pseudomonadati</taxon>
        <taxon>Pseudomonadota</taxon>
        <taxon>Alphaproteobacteria</taxon>
        <taxon>Rhodobacterales</taxon>
        <taxon>Paracoccaceae</taxon>
        <taxon>Pseudooceanicola</taxon>
    </lineage>
</organism>
<feature type="transmembrane region" description="Helical" evidence="6">
    <location>
        <begin position="12"/>
        <end position="33"/>
    </location>
</feature>
<dbReference type="Proteomes" id="UP000443843">
    <property type="component" value="Unassembled WGS sequence"/>
</dbReference>
<dbReference type="Pfam" id="PF00892">
    <property type="entry name" value="EamA"/>
    <property type="match status" value="2"/>
</dbReference>
<feature type="domain" description="EamA" evidence="7">
    <location>
        <begin position="12"/>
        <end position="143"/>
    </location>
</feature>
<dbReference type="SUPFAM" id="SSF103481">
    <property type="entry name" value="Multidrug resistance efflux transporter EmrE"/>
    <property type="match status" value="2"/>
</dbReference>
<accession>A0A844WC23</accession>
<name>A0A844WC23_9RHOB</name>
<feature type="transmembrane region" description="Helical" evidence="6">
    <location>
        <begin position="45"/>
        <end position="64"/>
    </location>
</feature>
<evidence type="ECO:0000313" key="9">
    <source>
        <dbReference type="Proteomes" id="UP000443843"/>
    </source>
</evidence>
<comment type="caution">
    <text evidence="8">The sequence shown here is derived from an EMBL/GenBank/DDBJ whole genome shotgun (WGS) entry which is preliminary data.</text>
</comment>